<dbReference type="GO" id="GO:0006606">
    <property type="term" value="P:protein import into nucleus"/>
    <property type="evidence" value="ECO:0007669"/>
    <property type="project" value="TreeGrafter"/>
</dbReference>
<keyword evidence="4 7" id="KW-0811">Translocation</keyword>
<evidence type="ECO:0000256" key="6">
    <source>
        <dbReference type="ARBA" id="ARBA00023242"/>
    </source>
</evidence>
<dbReference type="GO" id="GO:0031965">
    <property type="term" value="C:nuclear membrane"/>
    <property type="evidence" value="ECO:0007669"/>
    <property type="project" value="UniProtKB-SubCell"/>
</dbReference>
<dbReference type="InterPro" id="IPR007252">
    <property type="entry name" value="Nup84/Nup107"/>
</dbReference>
<reference evidence="9" key="1">
    <citation type="journal article" date="2020" name="Stud. Mycol.">
        <title>101 Dothideomycetes genomes: a test case for predicting lifestyles and emergence of pathogens.</title>
        <authorList>
            <person name="Haridas S."/>
            <person name="Albert R."/>
            <person name="Binder M."/>
            <person name="Bloem J."/>
            <person name="Labutti K."/>
            <person name="Salamov A."/>
            <person name="Andreopoulos B."/>
            <person name="Baker S."/>
            <person name="Barry K."/>
            <person name="Bills G."/>
            <person name="Bluhm B."/>
            <person name="Cannon C."/>
            <person name="Castanera R."/>
            <person name="Culley D."/>
            <person name="Daum C."/>
            <person name="Ezra D."/>
            <person name="Gonzalez J."/>
            <person name="Henrissat B."/>
            <person name="Kuo A."/>
            <person name="Liang C."/>
            <person name="Lipzen A."/>
            <person name="Lutzoni F."/>
            <person name="Magnuson J."/>
            <person name="Mondo S."/>
            <person name="Nolan M."/>
            <person name="Ohm R."/>
            <person name="Pangilinan J."/>
            <person name="Park H.-J."/>
            <person name="Ramirez L."/>
            <person name="Alfaro M."/>
            <person name="Sun H."/>
            <person name="Tritt A."/>
            <person name="Yoshinaga Y."/>
            <person name="Zwiers L.-H."/>
            <person name="Turgeon B."/>
            <person name="Goodwin S."/>
            <person name="Spatafora J."/>
            <person name="Crous P."/>
            <person name="Grigoriev I."/>
        </authorList>
    </citation>
    <scope>NUCLEOTIDE SEQUENCE</scope>
    <source>
        <strain evidence="9">CBS 109.77</strain>
    </source>
</reference>
<keyword evidence="7" id="KW-0472">Membrane</keyword>
<evidence type="ECO:0000313" key="10">
    <source>
        <dbReference type="Proteomes" id="UP000799757"/>
    </source>
</evidence>
<dbReference type="Pfam" id="PF04121">
    <property type="entry name" value="Nup84_Nup100"/>
    <property type="match status" value="1"/>
</dbReference>
<organism evidence="9 10">
    <name type="scientific">Melanomma pulvis-pyrius CBS 109.77</name>
    <dbReference type="NCBI Taxonomy" id="1314802"/>
    <lineage>
        <taxon>Eukaryota</taxon>
        <taxon>Fungi</taxon>
        <taxon>Dikarya</taxon>
        <taxon>Ascomycota</taxon>
        <taxon>Pezizomycotina</taxon>
        <taxon>Dothideomycetes</taxon>
        <taxon>Pleosporomycetidae</taxon>
        <taxon>Pleosporales</taxon>
        <taxon>Melanommataceae</taxon>
        <taxon>Melanomma</taxon>
    </lineage>
</organism>
<gene>
    <name evidence="9" type="ORF">K505DRAFT_264433</name>
</gene>
<keyword evidence="5 7" id="KW-0906">Nuclear pore complex</keyword>
<evidence type="ECO:0000256" key="8">
    <source>
        <dbReference type="SAM" id="MobiDB-lite"/>
    </source>
</evidence>
<evidence type="ECO:0000256" key="5">
    <source>
        <dbReference type="ARBA" id="ARBA00023132"/>
    </source>
</evidence>
<keyword evidence="2" id="KW-0509">mRNA transport</keyword>
<dbReference type="PANTHER" id="PTHR13003:SF2">
    <property type="entry name" value="NUCLEAR PORE COMPLEX PROTEIN NUP107"/>
    <property type="match status" value="1"/>
</dbReference>
<sequence>MSFASRRSQSAAIQANGSRAMSLMTPRATGDLTSKDDPLQPLRAMADRVGKEVEQFAERVDHWHTHGNEDKKAKYQTTLRMVGKFRDLADSTIKELKKQSDAENKGELNKSVRRRIKTLAELPNMRPGDDLGMPFQSVVPSIESRSTPEASNVRELRQWQAELATWDLVRIIIEQYHPEPGTNVVAEKQARLAQVGGAKRYCPNSEIWNRFLLEDDQAKEKVVVLRWLQQTAERSESAVESITEQLKALSGKDTNTWTSGWLDTKSRIKQEKRLQALEDPLDPAVGLMSSDRSTKLVTQLDPDVPTRQSRDLEKADEYYERALWMVCYEMMRRGVPWEDIADWCKERNETWRGVSIGAAYESHPDGGPNLAGPTVGYLFRRACFYAARGARTPYEGAVYGLLSGHLARVETVCRTWDDHLYARYNSLLLSRFDVYLQKADTPRVSHQLAQKFIFQDEVAKMGDWESSTRHVVNILKQQEATAAESLSPMKLIQGSLISRDVGKLVFKVGVAIAILFQEDDRPVNLIIDPESHPHTPGPKTPNAQRTITAEAYYQSLAADPDALRILVHIFITFRMGLGLLSTQRYDQWAAMDNVIVAYIEFLRISKRISLIPLYAAQLSGDRGVHCLARILPGIKNDEEQKNYITLMGSYRIDVISVIAENCSLAIRGTGLDPSGAKHISKIELLEPTNESDYLWPGQRIHGEFPGLEINPKEEAMIESLQWWNHLDKESAQTFVDLQESLEYFLLNGRIGAAEKLIDEMSVESLSLSRTEALCGYPFDFTQPGTEEQDDIQVAQASRKTVPSRTSLRLSNIPSAYEHTQHVLNLRQLSSTYYELQQLVRLIVLFREWREEEDNMINLRDQKAKISPKRIKEVFEAIQATIGPLLESFIEPTQEADLWKIRKAYFPEVIIAYISVTQAAAFFVHRDHAAKAMDIATIVADEDKEWLQRLFLETGRMSELVDTLAQVGRAMVRIGDLGDAKKIPTKKRGNRGETLRIWDLNTRN</sequence>
<proteinExistence type="inferred from homology"/>
<feature type="region of interest" description="Disordered" evidence="8">
    <location>
        <begin position="1"/>
        <end position="23"/>
    </location>
</feature>
<dbReference type="GO" id="GO:0006406">
    <property type="term" value="P:mRNA export from nucleus"/>
    <property type="evidence" value="ECO:0007669"/>
    <property type="project" value="TreeGrafter"/>
</dbReference>
<evidence type="ECO:0000256" key="1">
    <source>
        <dbReference type="ARBA" id="ARBA00022448"/>
    </source>
</evidence>
<accession>A0A6A6XVJ3</accession>
<dbReference type="GO" id="GO:0017056">
    <property type="term" value="F:structural constituent of nuclear pore"/>
    <property type="evidence" value="ECO:0007669"/>
    <property type="project" value="UniProtKB-UniRule"/>
</dbReference>
<evidence type="ECO:0000313" key="9">
    <source>
        <dbReference type="EMBL" id="KAF2800065.1"/>
    </source>
</evidence>
<dbReference type="PANTHER" id="PTHR13003">
    <property type="entry name" value="NUP107-RELATED"/>
    <property type="match status" value="1"/>
</dbReference>
<keyword evidence="6 7" id="KW-0539">Nucleus</keyword>
<keyword evidence="1 7" id="KW-0813">Transport</keyword>
<dbReference type="Gene3D" id="1.20.190.50">
    <property type="match status" value="1"/>
</dbReference>
<dbReference type="AlphaFoldDB" id="A0A6A6XVJ3"/>
<comment type="subunit">
    <text evidence="7">Part of the nuclear pore complex (NPC).</text>
</comment>
<dbReference type="GO" id="GO:0000973">
    <property type="term" value="P:post-transcriptional tethering of RNA polymerase II gene DNA at nuclear periphery"/>
    <property type="evidence" value="ECO:0007669"/>
    <property type="project" value="TreeGrafter"/>
</dbReference>
<evidence type="ECO:0000256" key="3">
    <source>
        <dbReference type="ARBA" id="ARBA00022927"/>
    </source>
</evidence>
<dbReference type="Gene3D" id="1.10.3450.20">
    <property type="match status" value="1"/>
</dbReference>
<feature type="compositionally biased region" description="Low complexity" evidence="8">
    <location>
        <begin position="1"/>
        <end position="15"/>
    </location>
</feature>
<evidence type="ECO:0000256" key="4">
    <source>
        <dbReference type="ARBA" id="ARBA00023010"/>
    </source>
</evidence>
<comment type="function">
    <text evidence="7">Functions as a component of the nuclear pore complex (NPC).</text>
</comment>
<dbReference type="EMBL" id="MU001753">
    <property type="protein sequence ID" value="KAF2800065.1"/>
    <property type="molecule type" value="Genomic_DNA"/>
</dbReference>
<name>A0A6A6XVJ3_9PLEO</name>
<comment type="subcellular location">
    <subcellularLocation>
        <location evidence="7">Nucleus</location>
        <location evidence="7">Nuclear pore complex</location>
    </subcellularLocation>
    <subcellularLocation>
        <location evidence="7">Nucleus membrane</location>
    </subcellularLocation>
</comment>
<dbReference type="Proteomes" id="UP000799757">
    <property type="component" value="Unassembled WGS sequence"/>
</dbReference>
<protein>
    <recommendedName>
        <fullName evidence="7">Nuclear pore complex protein</fullName>
    </recommendedName>
</protein>
<evidence type="ECO:0000256" key="7">
    <source>
        <dbReference type="RuleBase" id="RU365072"/>
    </source>
</evidence>
<keyword evidence="3" id="KW-0653">Protein transport</keyword>
<evidence type="ECO:0000256" key="2">
    <source>
        <dbReference type="ARBA" id="ARBA00022816"/>
    </source>
</evidence>
<comment type="similarity">
    <text evidence="7">Belongs to the nucleoporin Nup84/Nup107 family.</text>
</comment>
<dbReference type="GO" id="GO:0031080">
    <property type="term" value="C:nuclear pore outer ring"/>
    <property type="evidence" value="ECO:0007669"/>
    <property type="project" value="TreeGrafter"/>
</dbReference>
<keyword evidence="10" id="KW-1185">Reference proteome</keyword>
<dbReference type="OrthoDB" id="3098at2759"/>